<keyword evidence="3" id="KW-1185">Reference proteome</keyword>
<dbReference type="Proteomes" id="UP001620645">
    <property type="component" value="Unassembled WGS sequence"/>
</dbReference>
<feature type="compositionally biased region" description="Basic and acidic residues" evidence="1">
    <location>
        <begin position="59"/>
        <end position="70"/>
    </location>
</feature>
<proteinExistence type="predicted"/>
<evidence type="ECO:0000313" key="3">
    <source>
        <dbReference type="Proteomes" id="UP001620645"/>
    </source>
</evidence>
<protein>
    <submittedName>
        <fullName evidence="2">Uncharacterized protein</fullName>
    </submittedName>
</protein>
<reference evidence="2 3" key="1">
    <citation type="submission" date="2024-10" db="EMBL/GenBank/DDBJ databases">
        <authorList>
            <person name="Kim D."/>
        </authorList>
    </citation>
    <scope>NUCLEOTIDE SEQUENCE [LARGE SCALE GENOMIC DNA]</scope>
    <source>
        <strain evidence="2">Taebaek</strain>
    </source>
</reference>
<accession>A0ABD2HV69</accession>
<dbReference type="EMBL" id="JBICCN010000411">
    <property type="protein sequence ID" value="KAL3070303.1"/>
    <property type="molecule type" value="Genomic_DNA"/>
</dbReference>
<dbReference type="AlphaFoldDB" id="A0ABD2HV69"/>
<evidence type="ECO:0000313" key="2">
    <source>
        <dbReference type="EMBL" id="KAL3070303.1"/>
    </source>
</evidence>
<feature type="region of interest" description="Disordered" evidence="1">
    <location>
        <begin position="36"/>
        <end position="70"/>
    </location>
</feature>
<organism evidence="2 3">
    <name type="scientific">Heterodera schachtii</name>
    <name type="common">Sugarbeet cyst nematode worm</name>
    <name type="synonym">Tylenchus schachtii</name>
    <dbReference type="NCBI Taxonomy" id="97005"/>
    <lineage>
        <taxon>Eukaryota</taxon>
        <taxon>Metazoa</taxon>
        <taxon>Ecdysozoa</taxon>
        <taxon>Nematoda</taxon>
        <taxon>Chromadorea</taxon>
        <taxon>Rhabditida</taxon>
        <taxon>Tylenchina</taxon>
        <taxon>Tylenchomorpha</taxon>
        <taxon>Tylenchoidea</taxon>
        <taxon>Heteroderidae</taxon>
        <taxon>Heteroderinae</taxon>
        <taxon>Heterodera</taxon>
    </lineage>
</organism>
<evidence type="ECO:0000256" key="1">
    <source>
        <dbReference type="SAM" id="MobiDB-lite"/>
    </source>
</evidence>
<sequence length="167" mass="18600">MSANDVAVFVELLQPRPLRIFFAFATPALPFAGNCSTATTPRHNRTPIEGPTPAQLQRPPDRSREVRTDQKNPSILRCEWAHGEASFEFAFAPRGEVHAGHFPGGMAHRILSMLEAKRPRNFNCSCINLSHFGAIIQLRLTCFMLWSCWSVNLRSSGISTILIGIRA</sequence>
<comment type="caution">
    <text evidence="2">The sequence shown here is derived from an EMBL/GenBank/DDBJ whole genome shotgun (WGS) entry which is preliminary data.</text>
</comment>
<gene>
    <name evidence="2" type="ORF">niasHS_016130</name>
</gene>
<name>A0ABD2HV69_HETSC</name>